<comment type="subcellular location">
    <subcellularLocation>
        <location evidence="1">Membrane</location>
    </subcellularLocation>
</comment>
<evidence type="ECO:0000313" key="8">
    <source>
        <dbReference type="Ensembl" id="ENSATEP00000072740.1"/>
    </source>
</evidence>
<dbReference type="AlphaFoldDB" id="A0AAQ6I9A6"/>
<keyword evidence="5" id="KW-0812">Transmembrane</keyword>
<evidence type="ECO:0000256" key="2">
    <source>
        <dbReference type="ARBA" id="ARBA00022729"/>
    </source>
</evidence>
<dbReference type="InterPro" id="IPR013783">
    <property type="entry name" value="Ig-like_fold"/>
</dbReference>
<reference evidence="8" key="3">
    <citation type="submission" date="2025-09" db="UniProtKB">
        <authorList>
            <consortium name="Ensembl"/>
        </authorList>
    </citation>
    <scope>IDENTIFICATION</scope>
</reference>
<feature type="chain" id="PRO_5043479159" description="Ig-like domain-containing protein" evidence="6">
    <location>
        <begin position="23"/>
        <end position="255"/>
    </location>
</feature>
<feature type="transmembrane region" description="Helical" evidence="5">
    <location>
        <begin position="214"/>
        <end position="234"/>
    </location>
</feature>
<evidence type="ECO:0000256" key="6">
    <source>
        <dbReference type="SAM" id="SignalP"/>
    </source>
</evidence>
<proteinExistence type="predicted"/>
<keyword evidence="9" id="KW-1185">Reference proteome</keyword>
<protein>
    <recommendedName>
        <fullName evidence="7">Ig-like domain-containing protein</fullName>
    </recommendedName>
</protein>
<organism evidence="8 9">
    <name type="scientific">Anabas testudineus</name>
    <name type="common">Climbing perch</name>
    <name type="synonym">Anthias testudineus</name>
    <dbReference type="NCBI Taxonomy" id="64144"/>
    <lineage>
        <taxon>Eukaryota</taxon>
        <taxon>Metazoa</taxon>
        <taxon>Chordata</taxon>
        <taxon>Craniata</taxon>
        <taxon>Vertebrata</taxon>
        <taxon>Euteleostomi</taxon>
        <taxon>Actinopterygii</taxon>
        <taxon>Neopterygii</taxon>
        <taxon>Teleostei</taxon>
        <taxon>Neoteleostei</taxon>
        <taxon>Acanthomorphata</taxon>
        <taxon>Anabantaria</taxon>
        <taxon>Anabantiformes</taxon>
        <taxon>Anabantoidei</taxon>
        <taxon>Anabantidae</taxon>
        <taxon>Anabas</taxon>
    </lineage>
</organism>
<reference evidence="8 9" key="1">
    <citation type="submission" date="2021-04" db="EMBL/GenBank/DDBJ databases">
        <authorList>
            <consortium name="Wellcome Sanger Institute Data Sharing"/>
        </authorList>
    </citation>
    <scope>NUCLEOTIDE SEQUENCE [LARGE SCALE GENOMIC DNA]</scope>
</reference>
<dbReference type="InterPro" id="IPR007110">
    <property type="entry name" value="Ig-like_dom"/>
</dbReference>
<dbReference type="InterPro" id="IPR036179">
    <property type="entry name" value="Ig-like_dom_sf"/>
</dbReference>
<name>A0AAQ6I9A6_ANATE</name>
<dbReference type="GeneTree" id="ENSGT00610000086518"/>
<dbReference type="Ensembl" id="ENSATET00000075832.1">
    <property type="protein sequence ID" value="ENSATEP00000072740.1"/>
    <property type="gene ID" value="ENSATEG00000032720.1"/>
</dbReference>
<dbReference type="InterPro" id="IPR015631">
    <property type="entry name" value="CD2/SLAM_rcpt"/>
</dbReference>
<dbReference type="Gene3D" id="2.60.40.10">
    <property type="entry name" value="Immunoglobulins"/>
    <property type="match status" value="2"/>
</dbReference>
<evidence type="ECO:0000256" key="3">
    <source>
        <dbReference type="ARBA" id="ARBA00023136"/>
    </source>
</evidence>
<evidence type="ECO:0000256" key="1">
    <source>
        <dbReference type="ARBA" id="ARBA00004370"/>
    </source>
</evidence>
<feature type="signal peptide" evidence="6">
    <location>
        <begin position="1"/>
        <end position="22"/>
    </location>
</feature>
<keyword evidence="3 5" id="KW-0472">Membrane</keyword>
<evidence type="ECO:0000259" key="7">
    <source>
        <dbReference type="PROSITE" id="PS50835"/>
    </source>
</evidence>
<evidence type="ECO:0000256" key="5">
    <source>
        <dbReference type="SAM" id="Phobius"/>
    </source>
</evidence>
<dbReference type="GO" id="GO:0016020">
    <property type="term" value="C:membrane"/>
    <property type="evidence" value="ECO:0007669"/>
    <property type="project" value="UniProtKB-SubCell"/>
</dbReference>
<evidence type="ECO:0000313" key="9">
    <source>
        <dbReference type="Proteomes" id="UP000265040"/>
    </source>
</evidence>
<dbReference type="PANTHER" id="PTHR12080">
    <property type="entry name" value="SIGNALING LYMPHOCYTIC ACTIVATION MOLECULE"/>
    <property type="match status" value="1"/>
</dbReference>
<feature type="domain" description="Ig-like" evidence="7">
    <location>
        <begin position="124"/>
        <end position="204"/>
    </location>
</feature>
<dbReference type="SUPFAM" id="SSF48726">
    <property type="entry name" value="Immunoglobulin"/>
    <property type="match status" value="1"/>
</dbReference>
<keyword evidence="5" id="KW-1133">Transmembrane helix</keyword>
<sequence length="255" mass="28758">MERLCLCFAAVLLVTASDSVLTEDDPTYLVLGGNLVLMPPAASTQPVISSIRWKYNGNLLAEMVEGKILLDVYGRFNGRTTLNTTTGCLEVNNMTKDDTGFYSVEINYSGQSVRYDVKVINKVPKPVIQVFNSTSDSYRLSCEGNTTEAEPVTYSWKTGDGEWKESEKSITISNTEETQRVETFSCRMKNPVSEEDSESSTDLFLKPRPPHFRLWIYLGFIMKFLAVIVLLWVVGYLMWRKQKAVCSCECVKSDD</sequence>
<keyword evidence="2 6" id="KW-0732">Signal</keyword>
<evidence type="ECO:0000256" key="4">
    <source>
        <dbReference type="ARBA" id="ARBA00023180"/>
    </source>
</evidence>
<dbReference type="PROSITE" id="PS50835">
    <property type="entry name" value="IG_LIKE"/>
    <property type="match status" value="1"/>
</dbReference>
<accession>A0AAQ6I9A6</accession>
<dbReference type="PANTHER" id="PTHR12080:SF125">
    <property type="entry name" value="CD48 ANTIGEN-LIKE"/>
    <property type="match status" value="1"/>
</dbReference>
<dbReference type="Proteomes" id="UP000265040">
    <property type="component" value="Chromosome 15"/>
</dbReference>
<reference evidence="8" key="2">
    <citation type="submission" date="2025-08" db="UniProtKB">
        <authorList>
            <consortium name="Ensembl"/>
        </authorList>
    </citation>
    <scope>IDENTIFICATION</scope>
</reference>
<keyword evidence="4" id="KW-0325">Glycoprotein</keyword>